<organism evidence="3 4">
    <name type="scientific">Clytia hemisphaerica</name>
    <dbReference type="NCBI Taxonomy" id="252671"/>
    <lineage>
        <taxon>Eukaryota</taxon>
        <taxon>Metazoa</taxon>
        <taxon>Cnidaria</taxon>
        <taxon>Hydrozoa</taxon>
        <taxon>Hydroidolina</taxon>
        <taxon>Leptothecata</taxon>
        <taxon>Obeliida</taxon>
        <taxon>Clytiidae</taxon>
        <taxon>Clytia</taxon>
    </lineage>
</organism>
<dbReference type="GO" id="GO:0007099">
    <property type="term" value="P:centriole replication"/>
    <property type="evidence" value="ECO:0007669"/>
    <property type="project" value="InterPro"/>
</dbReference>
<dbReference type="EnsemblMetazoa" id="CLYHEMT021214.1">
    <property type="protein sequence ID" value="CLYHEMP021214.1"/>
    <property type="gene ID" value="CLYHEMG021214"/>
</dbReference>
<evidence type="ECO:0000256" key="1">
    <source>
        <dbReference type="SAM" id="Coils"/>
    </source>
</evidence>
<keyword evidence="1" id="KW-0175">Coiled coil</keyword>
<name>A0A7M5XCB9_9CNID</name>
<dbReference type="GeneID" id="136821959"/>
<dbReference type="AlphaFoldDB" id="A0A7M5XCB9"/>
<dbReference type="RefSeq" id="XP_066934280.1">
    <property type="nucleotide sequence ID" value="XM_067078179.1"/>
</dbReference>
<dbReference type="GO" id="GO:0051299">
    <property type="term" value="P:centrosome separation"/>
    <property type="evidence" value="ECO:0007669"/>
    <property type="project" value="TreeGrafter"/>
</dbReference>
<feature type="compositionally biased region" description="Polar residues" evidence="2">
    <location>
        <begin position="604"/>
        <end position="621"/>
    </location>
</feature>
<accession>A0A7M5XCB9</accession>
<dbReference type="PANTHER" id="PTHR34439">
    <property type="entry name" value="CENTROBIN"/>
    <property type="match status" value="1"/>
</dbReference>
<reference evidence="3" key="1">
    <citation type="submission" date="2021-01" db="UniProtKB">
        <authorList>
            <consortium name="EnsemblMetazoa"/>
        </authorList>
    </citation>
    <scope>IDENTIFICATION</scope>
</reference>
<protein>
    <recommendedName>
        <fullName evidence="5">Centrobin</fullName>
    </recommendedName>
</protein>
<feature type="compositionally biased region" description="Polar residues" evidence="2">
    <location>
        <begin position="628"/>
        <end position="642"/>
    </location>
</feature>
<feature type="compositionally biased region" description="Polar residues" evidence="2">
    <location>
        <begin position="882"/>
        <end position="917"/>
    </location>
</feature>
<sequence>MASKKSSSYPGTPRSLKKVSVNLNNMFEDVDDECTIVPDQSTAYQTALEDQSSAIHSSLIIQEEANKGIDSIKQMESLRHQIHSSFYPNHREISPGNLSDTSSVDTIALLRSTISLPSPELQLDENGILIASMNNLKSLYHSPSSILDSSLAAENTILKENIEKERLRRKHCEDQIKILQQKLLDSQEQLAVSVSTDRKKQIMIEQLDNTLANVVEGWKKKESLRDTAYKRVCSEKETLESTVQRQEELLSNFENELADAVTTINDEKSKLQKQEQSFIEQIKDYSGKLKDIEEELTKTKEENTLLSSAKEGFVKDKETLLNTHQQEMEDLRKNLMSSEALVAKQKDELNSIGKSVQANKVEFEQQMQVVVQECHKLQIHLKDKDNTIKTLQQELNERTKEKESLSVEIDLLNAKFDTLKTKQDSEMKTQLENQFNQQIQEIQQQISITETELRNSKKKQIVELMQQHKMEIEKYRKFYQQEMKKKEDQISKLRTDHEQDLNKAKKQIESLSIAGQSLEKQRSDLMQRMKLMMQQHWDETVSLISNNQKNKMVNVDDSLSFQPLTPTFHQQHQYQHQNLATPHHKNQQPPQRLIETHNPKQHYHQTSMQQDSVLQPSLSETQQDHHGNSMSYQHQKTPQQSHPRLHSPSKEPNVINRPRTSSPVDRKNENAHHKRPTNQQDTDSPSRKLFTDRTLQEAVNTSRVDVNKQDPISLLYQDLDEEEVGLSESRGIATTTDTSRLSLADGKNVQLTHFIETLLQRSPGQPLDEIPVKDDVQHEERVPVSISQEVDKLLQKEKPPPSSSQNTPKKQSIKMNKAFKKSVVRQPKQETNSRIPEQDDAMVTTNDMKDGVVSSGDVQLVHLLKNLLVKELGNSTDERTISTRTNKSLTSNPQPNSRPKQNANTKKAESKTTNVQTRLMKKKPTKSSREMTKSKGLSTKTTNTAWK</sequence>
<dbReference type="Proteomes" id="UP000594262">
    <property type="component" value="Unplaced"/>
</dbReference>
<feature type="compositionally biased region" description="Polar residues" evidence="2">
    <location>
        <begin position="569"/>
        <end position="580"/>
    </location>
</feature>
<dbReference type="GO" id="GO:1902410">
    <property type="term" value="P:mitotic cytokinetic process"/>
    <property type="evidence" value="ECO:0007669"/>
    <property type="project" value="TreeGrafter"/>
</dbReference>
<evidence type="ECO:0008006" key="5">
    <source>
        <dbReference type="Google" id="ProtNLM"/>
    </source>
</evidence>
<dbReference type="OrthoDB" id="8190486at2759"/>
<evidence type="ECO:0000256" key="2">
    <source>
        <dbReference type="SAM" id="MobiDB-lite"/>
    </source>
</evidence>
<evidence type="ECO:0000313" key="3">
    <source>
        <dbReference type="EnsemblMetazoa" id="CLYHEMP021214.1"/>
    </source>
</evidence>
<keyword evidence="4" id="KW-1185">Reference proteome</keyword>
<dbReference type="InterPro" id="IPR038923">
    <property type="entry name" value="Centrobin"/>
</dbReference>
<evidence type="ECO:0000313" key="4">
    <source>
        <dbReference type="Proteomes" id="UP000594262"/>
    </source>
</evidence>
<feature type="coiled-coil region" evidence="1">
    <location>
        <begin position="162"/>
        <end position="189"/>
    </location>
</feature>
<feature type="coiled-coil region" evidence="1">
    <location>
        <begin position="374"/>
        <end position="521"/>
    </location>
</feature>
<dbReference type="PANTHER" id="PTHR34439:SF1">
    <property type="entry name" value="CENTROBIN"/>
    <property type="match status" value="1"/>
</dbReference>
<feature type="region of interest" description="Disordered" evidence="2">
    <location>
        <begin position="569"/>
        <end position="688"/>
    </location>
</feature>
<feature type="region of interest" description="Disordered" evidence="2">
    <location>
        <begin position="877"/>
        <end position="947"/>
    </location>
</feature>
<feature type="compositionally biased region" description="Polar residues" evidence="2">
    <location>
        <begin position="935"/>
        <end position="947"/>
    </location>
</feature>
<dbReference type="GO" id="GO:0005814">
    <property type="term" value="C:centriole"/>
    <property type="evidence" value="ECO:0007669"/>
    <property type="project" value="TreeGrafter"/>
</dbReference>
<feature type="compositionally biased region" description="Polar residues" evidence="2">
    <location>
        <begin position="803"/>
        <end position="814"/>
    </location>
</feature>
<dbReference type="GO" id="GO:0005813">
    <property type="term" value="C:centrosome"/>
    <property type="evidence" value="ECO:0007669"/>
    <property type="project" value="TreeGrafter"/>
</dbReference>
<feature type="coiled-coil region" evidence="1">
    <location>
        <begin position="236"/>
        <end position="348"/>
    </location>
</feature>
<dbReference type="GO" id="GO:1902017">
    <property type="term" value="P:regulation of cilium assembly"/>
    <property type="evidence" value="ECO:0007669"/>
    <property type="project" value="InterPro"/>
</dbReference>
<feature type="region of interest" description="Disordered" evidence="2">
    <location>
        <begin position="791"/>
        <end position="840"/>
    </location>
</feature>
<proteinExistence type="predicted"/>